<feature type="compositionally biased region" description="Basic and acidic residues" evidence="1">
    <location>
        <begin position="163"/>
        <end position="177"/>
    </location>
</feature>
<dbReference type="EMBL" id="JAUKTV010000001">
    <property type="protein sequence ID" value="KAK0748233.1"/>
    <property type="molecule type" value="Genomic_DNA"/>
</dbReference>
<protein>
    <submittedName>
        <fullName evidence="2">Uncharacterized protein</fullName>
    </submittedName>
</protein>
<feature type="region of interest" description="Disordered" evidence="1">
    <location>
        <begin position="73"/>
        <end position="121"/>
    </location>
</feature>
<organism evidence="2 3">
    <name type="scientific">Apiosordaria backusii</name>
    <dbReference type="NCBI Taxonomy" id="314023"/>
    <lineage>
        <taxon>Eukaryota</taxon>
        <taxon>Fungi</taxon>
        <taxon>Dikarya</taxon>
        <taxon>Ascomycota</taxon>
        <taxon>Pezizomycotina</taxon>
        <taxon>Sordariomycetes</taxon>
        <taxon>Sordariomycetidae</taxon>
        <taxon>Sordariales</taxon>
        <taxon>Lasiosphaeriaceae</taxon>
        <taxon>Apiosordaria</taxon>
    </lineage>
</organism>
<feature type="compositionally biased region" description="Basic and acidic residues" evidence="1">
    <location>
        <begin position="189"/>
        <end position="199"/>
    </location>
</feature>
<dbReference type="AlphaFoldDB" id="A0AA40EZ66"/>
<accession>A0AA40EZ66</accession>
<feature type="compositionally biased region" description="Low complexity" evidence="1">
    <location>
        <begin position="308"/>
        <end position="317"/>
    </location>
</feature>
<evidence type="ECO:0000313" key="3">
    <source>
        <dbReference type="Proteomes" id="UP001172159"/>
    </source>
</evidence>
<keyword evidence="3" id="KW-1185">Reference proteome</keyword>
<dbReference type="Proteomes" id="UP001172159">
    <property type="component" value="Unassembled WGS sequence"/>
</dbReference>
<gene>
    <name evidence="2" type="ORF">B0T21DRAFT_18961</name>
</gene>
<feature type="compositionally biased region" description="Basic and acidic residues" evidence="1">
    <location>
        <begin position="251"/>
        <end position="261"/>
    </location>
</feature>
<feature type="compositionally biased region" description="Polar residues" evidence="1">
    <location>
        <begin position="84"/>
        <end position="121"/>
    </location>
</feature>
<evidence type="ECO:0000313" key="2">
    <source>
        <dbReference type="EMBL" id="KAK0748233.1"/>
    </source>
</evidence>
<feature type="region of interest" description="Disordered" evidence="1">
    <location>
        <begin position="163"/>
        <end position="346"/>
    </location>
</feature>
<proteinExistence type="predicted"/>
<reference evidence="2" key="1">
    <citation type="submission" date="2023-06" db="EMBL/GenBank/DDBJ databases">
        <title>Genome-scale phylogeny and comparative genomics of the fungal order Sordariales.</title>
        <authorList>
            <consortium name="Lawrence Berkeley National Laboratory"/>
            <person name="Hensen N."/>
            <person name="Bonometti L."/>
            <person name="Westerberg I."/>
            <person name="Brannstrom I.O."/>
            <person name="Guillou S."/>
            <person name="Cros-Aarteil S."/>
            <person name="Calhoun S."/>
            <person name="Haridas S."/>
            <person name="Kuo A."/>
            <person name="Mondo S."/>
            <person name="Pangilinan J."/>
            <person name="Riley R."/>
            <person name="Labutti K."/>
            <person name="Andreopoulos B."/>
            <person name="Lipzen A."/>
            <person name="Chen C."/>
            <person name="Yanf M."/>
            <person name="Daum C."/>
            <person name="Ng V."/>
            <person name="Clum A."/>
            <person name="Steindorff A."/>
            <person name="Ohm R."/>
            <person name="Martin F."/>
            <person name="Silar P."/>
            <person name="Natvig D."/>
            <person name="Lalanne C."/>
            <person name="Gautier V."/>
            <person name="Ament-Velasquez S.L."/>
            <person name="Kruys A."/>
            <person name="Hutchinson M.I."/>
            <person name="Powell A.J."/>
            <person name="Barry K."/>
            <person name="Miller A.N."/>
            <person name="Grigoriev I.V."/>
            <person name="Debuchy R."/>
            <person name="Gladieux P."/>
            <person name="Thoren M.H."/>
            <person name="Johannesson H."/>
        </authorList>
    </citation>
    <scope>NUCLEOTIDE SEQUENCE</scope>
    <source>
        <strain evidence="2">CBS 540.89</strain>
    </source>
</reference>
<comment type="caution">
    <text evidence="2">The sequence shown here is derived from an EMBL/GenBank/DDBJ whole genome shotgun (WGS) entry which is preliminary data.</text>
</comment>
<name>A0AA40EZ66_9PEZI</name>
<sequence length="346" mass="37669">MDRSGEFSFGSSTTPHRPTPPLALSEFIARATPYSDDYTYIYDAPTSSPEMVKAGFTNQEQRSLGSQVFQIQTDQQDGACDSPIDSTTRTAPTAKSAPAQTQEQRSLPPSPPEVSNSDWLSTRQQLLPSRNQGKKADWIRGWSEGVGMAETYCVCSEIMDGASAERGRKKEATDGSKGKVRRPGSVAKGDARLEVEDLCRNCSRPPSPPPEEDGSTRAGSESGKIRPGLGFGRKVTDLLRRVKPNRMSSAHKRDAEIRELTRPNSQPKWLSNQRLVSTPTTPRPAQKSLSMDIFPGRRPTTQAAIAPSSDSSLTDSSAPPRPAPGKMSSRLQRAAALLQRSSRPNE</sequence>
<feature type="compositionally biased region" description="Polar residues" evidence="1">
    <location>
        <begin position="262"/>
        <end position="280"/>
    </location>
</feature>
<evidence type="ECO:0000256" key="1">
    <source>
        <dbReference type="SAM" id="MobiDB-lite"/>
    </source>
</evidence>
<feature type="region of interest" description="Disordered" evidence="1">
    <location>
        <begin position="1"/>
        <end position="22"/>
    </location>
</feature>